<name>A0A218VX16_PUNGR</name>
<dbReference type="GO" id="GO:0019808">
    <property type="term" value="F:polyamine binding"/>
    <property type="evidence" value="ECO:0007669"/>
    <property type="project" value="InterPro"/>
</dbReference>
<dbReference type="CDD" id="cd13661">
    <property type="entry name" value="PBP2_PotD_PotF_like_1"/>
    <property type="match status" value="1"/>
</dbReference>
<dbReference type="PRINTS" id="PR00909">
    <property type="entry name" value="SPERMDNBNDNG"/>
</dbReference>
<dbReference type="Gene3D" id="3.40.190.10">
    <property type="entry name" value="Periplasmic binding protein-like II"/>
    <property type="match status" value="2"/>
</dbReference>
<evidence type="ECO:0000256" key="4">
    <source>
        <dbReference type="ARBA" id="ARBA00022764"/>
    </source>
</evidence>
<evidence type="ECO:0000256" key="2">
    <source>
        <dbReference type="ARBA" id="ARBA00022448"/>
    </source>
</evidence>
<dbReference type="SUPFAM" id="SSF53850">
    <property type="entry name" value="Periplasmic binding protein-like II"/>
    <property type="match status" value="1"/>
</dbReference>
<comment type="caution">
    <text evidence="5">The sequence shown here is derived from an EMBL/GenBank/DDBJ whole genome shotgun (WGS) entry which is preliminary data.</text>
</comment>
<reference evidence="6" key="1">
    <citation type="journal article" date="2017" name="Plant J.">
        <title>The pomegranate (Punica granatum L.) genome and the genomics of punicalagin biosynthesis.</title>
        <authorList>
            <person name="Qin G."/>
            <person name="Xu C."/>
            <person name="Ming R."/>
            <person name="Tang H."/>
            <person name="Guyot R."/>
            <person name="Kramer E.M."/>
            <person name="Hu Y."/>
            <person name="Yi X."/>
            <person name="Qi Y."/>
            <person name="Xu X."/>
            <person name="Gao Z."/>
            <person name="Pan H."/>
            <person name="Jian J."/>
            <person name="Tian Y."/>
            <person name="Yue Z."/>
            <person name="Xu Y."/>
        </authorList>
    </citation>
    <scope>NUCLEOTIDE SEQUENCE [LARGE SCALE GENOMIC DNA]</scope>
    <source>
        <strain evidence="6">cv. Dabenzi</strain>
    </source>
</reference>
<dbReference type="GO" id="GO:0015846">
    <property type="term" value="P:polyamine transport"/>
    <property type="evidence" value="ECO:0007669"/>
    <property type="project" value="InterPro"/>
</dbReference>
<dbReference type="EMBL" id="MTKT01005739">
    <property type="protein sequence ID" value="OWM65025.1"/>
    <property type="molecule type" value="Genomic_DNA"/>
</dbReference>
<dbReference type="InterPro" id="IPR001188">
    <property type="entry name" value="Sperm_putr-bd"/>
</dbReference>
<organism evidence="5 6">
    <name type="scientific">Punica granatum</name>
    <name type="common">Pomegranate</name>
    <dbReference type="NCBI Taxonomy" id="22663"/>
    <lineage>
        <taxon>Eukaryota</taxon>
        <taxon>Viridiplantae</taxon>
        <taxon>Streptophyta</taxon>
        <taxon>Embryophyta</taxon>
        <taxon>Tracheophyta</taxon>
        <taxon>Spermatophyta</taxon>
        <taxon>Magnoliopsida</taxon>
        <taxon>eudicotyledons</taxon>
        <taxon>Gunneridae</taxon>
        <taxon>Pentapetalae</taxon>
        <taxon>rosids</taxon>
        <taxon>malvids</taxon>
        <taxon>Myrtales</taxon>
        <taxon>Lythraceae</taxon>
        <taxon>Punica</taxon>
    </lineage>
</organism>
<keyword evidence="3" id="KW-0732">Signal</keyword>
<evidence type="ECO:0008006" key="7">
    <source>
        <dbReference type="Google" id="ProtNLM"/>
    </source>
</evidence>
<protein>
    <recommendedName>
        <fullName evidence="7">Spermidine-binding periplasmic protein SpuE</fullName>
    </recommendedName>
</protein>
<accession>A0A218VX16</accession>
<evidence type="ECO:0000256" key="3">
    <source>
        <dbReference type="ARBA" id="ARBA00022729"/>
    </source>
</evidence>
<dbReference type="PANTHER" id="PTHR30222">
    <property type="entry name" value="SPERMIDINE/PUTRESCINE-BINDING PERIPLASMIC PROTEIN"/>
    <property type="match status" value="1"/>
</dbReference>
<dbReference type="PANTHER" id="PTHR30222:SF17">
    <property type="entry name" value="SPERMIDINE_PUTRESCINE-BINDING PERIPLASMIC PROTEIN"/>
    <property type="match status" value="1"/>
</dbReference>
<gene>
    <name evidence="5" type="ORF">CDL15_Pgr028743</name>
</gene>
<evidence type="ECO:0000313" key="5">
    <source>
        <dbReference type="EMBL" id="OWM65025.1"/>
    </source>
</evidence>
<proteinExistence type="predicted"/>
<comment type="subcellular location">
    <subcellularLocation>
        <location evidence="1">Periplasm</location>
    </subcellularLocation>
</comment>
<evidence type="ECO:0000256" key="1">
    <source>
        <dbReference type="ARBA" id="ARBA00004418"/>
    </source>
</evidence>
<keyword evidence="2" id="KW-0813">Transport</keyword>
<dbReference type="AlphaFoldDB" id="A0A218VX16"/>
<evidence type="ECO:0000313" key="6">
    <source>
        <dbReference type="Proteomes" id="UP000197138"/>
    </source>
</evidence>
<dbReference type="Pfam" id="PF13343">
    <property type="entry name" value="SBP_bac_6"/>
    <property type="match status" value="1"/>
</dbReference>
<keyword evidence="4" id="KW-0574">Periplasm</keyword>
<sequence>MASASSSYAYLSAPLPLPFPSPKPHPALFPLSTHLRGFLKQRRSSISLCLRRHHAPPHLPPDPPDDNPLNPLALSAVFFSLALGFASSSLVSRRSVALASDSPPVAVLQRELDQPEEPLRNNRASETCQNANVGDEIGRTDNYYRNEEKGEKVEEGEEAEEEDRELKEAFEKWKSKSFALTVPLRVVALRGSVPPSWVKEFMQSQGKRSSLQFKMRENLEGIFSDMSAAFTKGSVKSLSTASADLVTVGDSWLSFAIKQGLIEPINGAEDQDWFKILSNKWKVYLRRNSEGDIDPDGKIWAAPYRWGTMVIAYKKSKFKELHLDPIEDWADLWRPELSGRIAMVNCPREVVGAVLKHMGASYNTKNIDSEVVGGKDVVEQNMAMLAEQVRLFDSSNYLKAFGVGDVWVAVGWSSDVLPAVKRLRNVAMVVPKSGSSLWADLWAIPAASRLNTTKIGGRVRGPSPLIHQWIEFCMQTARALPFTHSVIPGALPSSVEGTAVQATQDFTGGKKPKLDTNLISGVPPPEILARCEFLEPLPEASLADYNWLILNLKRPNQGLIQNLQRIILRAKQTLHLKRQEKTPRGFWFSLRISSGKLSSGASRVACADELSWSKALAILDFSEGNGGYGGARRLQRGTLRMNYPGPPGV</sequence>
<dbReference type="Proteomes" id="UP000197138">
    <property type="component" value="Unassembled WGS sequence"/>
</dbReference>